<keyword evidence="4 12" id="KW-0328">Glycosyltransferase</keyword>
<dbReference type="GO" id="GO:0032580">
    <property type="term" value="C:Golgi cisterna membrane"/>
    <property type="evidence" value="ECO:0007669"/>
    <property type="project" value="UniProtKB-SubCell"/>
</dbReference>
<protein>
    <recommendedName>
        <fullName evidence="12">Fucosyltransferase</fullName>
        <ecNumber evidence="12">2.4.1.-</ecNumber>
    </recommendedName>
</protein>
<reference evidence="15" key="1">
    <citation type="journal article" date="2023" name="G3 (Bethesda)">
        <title>Whole genome assemblies of Zophobas morio and Tenebrio molitor.</title>
        <authorList>
            <person name="Kaur S."/>
            <person name="Stinson S.A."/>
            <person name="diCenzo G.C."/>
        </authorList>
    </citation>
    <scope>NUCLEOTIDE SEQUENCE</scope>
    <source>
        <strain evidence="15">QUZm001</strain>
    </source>
</reference>
<dbReference type="Pfam" id="PF17039">
    <property type="entry name" value="Glyco_tran_10_N"/>
    <property type="match status" value="1"/>
</dbReference>
<gene>
    <name evidence="15" type="ORF">Zmor_025997</name>
</gene>
<evidence type="ECO:0000256" key="11">
    <source>
        <dbReference type="ARBA" id="ARBA00023180"/>
    </source>
</evidence>
<comment type="caution">
    <text evidence="15">The sequence shown here is derived from an EMBL/GenBank/DDBJ whole genome shotgun (WGS) entry which is preliminary data.</text>
</comment>
<accession>A0AA38HY68</accession>
<evidence type="ECO:0000256" key="6">
    <source>
        <dbReference type="ARBA" id="ARBA00022692"/>
    </source>
</evidence>
<evidence type="ECO:0000256" key="12">
    <source>
        <dbReference type="RuleBase" id="RU003832"/>
    </source>
</evidence>
<evidence type="ECO:0000256" key="2">
    <source>
        <dbReference type="ARBA" id="ARBA00004922"/>
    </source>
</evidence>
<keyword evidence="16" id="KW-1185">Reference proteome</keyword>
<name>A0AA38HY68_9CUCU</name>
<dbReference type="PANTHER" id="PTHR48438:SF1">
    <property type="entry name" value="ALPHA-(1,3)-FUCOSYLTRANSFERASE C-RELATED"/>
    <property type="match status" value="1"/>
</dbReference>
<evidence type="ECO:0000313" key="16">
    <source>
        <dbReference type="Proteomes" id="UP001168821"/>
    </source>
</evidence>
<evidence type="ECO:0000256" key="10">
    <source>
        <dbReference type="ARBA" id="ARBA00023136"/>
    </source>
</evidence>
<evidence type="ECO:0000256" key="5">
    <source>
        <dbReference type="ARBA" id="ARBA00022679"/>
    </source>
</evidence>
<dbReference type="SUPFAM" id="SSF53756">
    <property type="entry name" value="UDP-Glycosyltransferase/glycogen phosphorylase"/>
    <property type="match status" value="1"/>
</dbReference>
<dbReference type="InterPro" id="IPR031481">
    <property type="entry name" value="Glyco_tran_10_N"/>
</dbReference>
<keyword evidence="9 12" id="KW-0333">Golgi apparatus</keyword>
<dbReference type="FunFam" id="3.40.50.11660:FF:000006">
    <property type="entry name" value="Alpha-(1,3)-fucosyltransferase C"/>
    <property type="match status" value="1"/>
</dbReference>
<dbReference type="Proteomes" id="UP001168821">
    <property type="component" value="Unassembled WGS sequence"/>
</dbReference>
<keyword evidence="10" id="KW-0472">Membrane</keyword>
<evidence type="ECO:0000256" key="8">
    <source>
        <dbReference type="ARBA" id="ARBA00022989"/>
    </source>
</evidence>
<comment type="pathway">
    <text evidence="2">Protein modification; protein glycosylation.</text>
</comment>
<dbReference type="GO" id="GO:0008417">
    <property type="term" value="F:fucosyltransferase activity"/>
    <property type="evidence" value="ECO:0007669"/>
    <property type="project" value="InterPro"/>
</dbReference>
<evidence type="ECO:0000256" key="1">
    <source>
        <dbReference type="ARBA" id="ARBA00004447"/>
    </source>
</evidence>
<sequence>MHQHFKYLAIFAISVVLILEYESISSIFVNSPTRTWRPNNSLKTILYWSPLFRQKDYYLGIGQEIFAHCQYKNCNATYDRNSLPVDQYDALFFHAPDYTTARYGKPEKRNPNQVYIFANLESPDQTPVSIRDFNGFYNWTITYRSDSDIIRRYGLYRKQKTGYTVPSATEIRNRKKKIAWFVSRCHARSHREKLVDQIKKVVPVDVYGSCGRLKCSVKNKEECYDMMEKQYKFYLSFENSVCEDYVTEKMYNVLKRNVVPIVFGGANYDVFAPPKSVINVLDFDSVKNLTDYIKYLDAHPEEYLKYFEWKKDYVVDTSPKEVLCDLCKKLNEPRQTKVYGNIFTWWFGENVKKCFDNVILKIL</sequence>
<evidence type="ECO:0000259" key="14">
    <source>
        <dbReference type="Pfam" id="PF17039"/>
    </source>
</evidence>
<keyword evidence="11" id="KW-0325">Glycoprotein</keyword>
<organism evidence="15 16">
    <name type="scientific">Zophobas morio</name>
    <dbReference type="NCBI Taxonomy" id="2755281"/>
    <lineage>
        <taxon>Eukaryota</taxon>
        <taxon>Metazoa</taxon>
        <taxon>Ecdysozoa</taxon>
        <taxon>Arthropoda</taxon>
        <taxon>Hexapoda</taxon>
        <taxon>Insecta</taxon>
        <taxon>Pterygota</taxon>
        <taxon>Neoptera</taxon>
        <taxon>Endopterygota</taxon>
        <taxon>Coleoptera</taxon>
        <taxon>Polyphaga</taxon>
        <taxon>Cucujiformia</taxon>
        <taxon>Tenebrionidae</taxon>
        <taxon>Zophobas</taxon>
    </lineage>
</organism>
<dbReference type="InterPro" id="IPR038577">
    <property type="entry name" value="GT10-like_C_sf"/>
</dbReference>
<dbReference type="EMBL" id="JALNTZ010000008">
    <property type="protein sequence ID" value="KAJ3643274.1"/>
    <property type="molecule type" value="Genomic_DNA"/>
</dbReference>
<dbReference type="Gene3D" id="3.40.50.11660">
    <property type="entry name" value="Glycosyl transferase family 10, C-terminal domain"/>
    <property type="match status" value="1"/>
</dbReference>
<dbReference type="InterPro" id="IPR001503">
    <property type="entry name" value="Glyco_trans_10"/>
</dbReference>
<evidence type="ECO:0000256" key="3">
    <source>
        <dbReference type="ARBA" id="ARBA00008919"/>
    </source>
</evidence>
<feature type="domain" description="Fucosyltransferase N-terminal" evidence="14">
    <location>
        <begin position="42"/>
        <end position="154"/>
    </location>
</feature>
<proteinExistence type="inferred from homology"/>
<comment type="subcellular location">
    <subcellularLocation>
        <location evidence="1 12">Golgi apparatus</location>
        <location evidence="1 12">Golgi stack membrane</location>
        <topology evidence="1 12">Single-pass type II membrane protein</topology>
    </subcellularLocation>
</comment>
<dbReference type="EC" id="2.4.1.-" evidence="12"/>
<keyword evidence="6 12" id="KW-0812">Transmembrane</keyword>
<dbReference type="PANTHER" id="PTHR48438">
    <property type="entry name" value="ALPHA-(1,3)-FUCOSYLTRANSFERASE C-RELATED"/>
    <property type="match status" value="1"/>
</dbReference>
<keyword evidence="8" id="KW-1133">Transmembrane helix</keyword>
<evidence type="ECO:0000256" key="7">
    <source>
        <dbReference type="ARBA" id="ARBA00022968"/>
    </source>
</evidence>
<evidence type="ECO:0000259" key="13">
    <source>
        <dbReference type="Pfam" id="PF00852"/>
    </source>
</evidence>
<evidence type="ECO:0000256" key="4">
    <source>
        <dbReference type="ARBA" id="ARBA00022676"/>
    </source>
</evidence>
<evidence type="ECO:0000313" key="15">
    <source>
        <dbReference type="EMBL" id="KAJ3643274.1"/>
    </source>
</evidence>
<keyword evidence="5 12" id="KW-0808">Transferase</keyword>
<feature type="domain" description="Fucosyltransferase C-terminal" evidence="13">
    <location>
        <begin position="172"/>
        <end position="345"/>
    </location>
</feature>
<comment type="similarity">
    <text evidence="3 12">Belongs to the glycosyltransferase 10 family.</text>
</comment>
<dbReference type="InterPro" id="IPR055270">
    <property type="entry name" value="Glyco_tran_10_C"/>
</dbReference>
<dbReference type="Pfam" id="PF00852">
    <property type="entry name" value="Glyco_transf_10"/>
    <property type="match status" value="1"/>
</dbReference>
<dbReference type="AlphaFoldDB" id="A0AA38HY68"/>
<keyword evidence="7" id="KW-0735">Signal-anchor</keyword>
<evidence type="ECO:0000256" key="9">
    <source>
        <dbReference type="ARBA" id="ARBA00023034"/>
    </source>
</evidence>